<dbReference type="eggNOG" id="COG1309">
    <property type="taxonomic scope" value="Bacteria"/>
</dbReference>
<name>A5D229_PELTS</name>
<accession>A5D229</accession>
<dbReference type="InterPro" id="IPR001647">
    <property type="entry name" value="HTH_TetR"/>
</dbReference>
<dbReference type="SUPFAM" id="SSF48498">
    <property type="entry name" value="Tetracyclin repressor-like, C-terminal domain"/>
    <property type="match status" value="1"/>
</dbReference>
<organism evidence="6 7">
    <name type="scientific">Pelotomaculum thermopropionicum (strain DSM 13744 / JCM 10971 / SI)</name>
    <dbReference type="NCBI Taxonomy" id="370438"/>
    <lineage>
        <taxon>Bacteria</taxon>
        <taxon>Bacillati</taxon>
        <taxon>Bacillota</taxon>
        <taxon>Clostridia</taxon>
        <taxon>Eubacteriales</taxon>
        <taxon>Desulfotomaculaceae</taxon>
        <taxon>Pelotomaculum</taxon>
    </lineage>
</organism>
<evidence type="ECO:0000313" key="6">
    <source>
        <dbReference type="EMBL" id="BAF59694.1"/>
    </source>
</evidence>
<dbReference type="SUPFAM" id="SSF46689">
    <property type="entry name" value="Homeodomain-like"/>
    <property type="match status" value="1"/>
</dbReference>
<evidence type="ECO:0000256" key="3">
    <source>
        <dbReference type="ARBA" id="ARBA00023163"/>
    </source>
</evidence>
<reference evidence="7" key="1">
    <citation type="journal article" date="2008" name="Genome Res.">
        <title>The genome of Pelotomaculum thermopropionicum reveals niche-associated evolution in anaerobic microbiota.</title>
        <authorList>
            <person name="Kosaka T."/>
            <person name="Kato S."/>
            <person name="Shimoyama T."/>
            <person name="Ishii S."/>
            <person name="Abe T."/>
            <person name="Watanabe K."/>
        </authorList>
    </citation>
    <scope>NUCLEOTIDE SEQUENCE [LARGE SCALE GENOMIC DNA]</scope>
    <source>
        <strain evidence="7">DSM 13744 / JCM 10971 / SI</strain>
    </source>
</reference>
<gene>
    <name evidence="6" type="primary">AcrR</name>
    <name evidence="6" type="ordered locus">PTH_1513</name>
</gene>
<keyword evidence="7" id="KW-1185">Reference proteome</keyword>
<dbReference type="PROSITE" id="PS50977">
    <property type="entry name" value="HTH_TETR_2"/>
    <property type="match status" value="1"/>
</dbReference>
<dbReference type="GO" id="GO:0003700">
    <property type="term" value="F:DNA-binding transcription factor activity"/>
    <property type="evidence" value="ECO:0007669"/>
    <property type="project" value="TreeGrafter"/>
</dbReference>
<dbReference type="HOGENOM" id="CLU_069356_30_3_9"/>
<evidence type="ECO:0000256" key="2">
    <source>
        <dbReference type="ARBA" id="ARBA00023125"/>
    </source>
</evidence>
<dbReference type="STRING" id="370438.PTH_1513"/>
<keyword evidence="1" id="KW-0805">Transcription regulation</keyword>
<dbReference type="PANTHER" id="PTHR30055">
    <property type="entry name" value="HTH-TYPE TRANSCRIPTIONAL REGULATOR RUTR"/>
    <property type="match status" value="1"/>
</dbReference>
<proteinExistence type="predicted"/>
<dbReference type="PRINTS" id="PR00455">
    <property type="entry name" value="HTHTETR"/>
</dbReference>
<dbReference type="Gene3D" id="1.10.357.10">
    <property type="entry name" value="Tetracycline Repressor, domain 2"/>
    <property type="match status" value="1"/>
</dbReference>
<keyword evidence="3" id="KW-0804">Transcription</keyword>
<dbReference type="PANTHER" id="PTHR30055:SF234">
    <property type="entry name" value="HTH-TYPE TRANSCRIPTIONAL REGULATOR BETI"/>
    <property type="match status" value="1"/>
</dbReference>
<dbReference type="InterPro" id="IPR023772">
    <property type="entry name" value="DNA-bd_HTH_TetR-type_CS"/>
</dbReference>
<evidence type="ECO:0000256" key="1">
    <source>
        <dbReference type="ARBA" id="ARBA00023015"/>
    </source>
</evidence>
<evidence type="ECO:0000259" key="5">
    <source>
        <dbReference type="PROSITE" id="PS50977"/>
    </source>
</evidence>
<protein>
    <submittedName>
        <fullName evidence="6">Transcriptional regulator</fullName>
    </submittedName>
</protein>
<feature type="DNA-binding region" description="H-T-H motif" evidence="4">
    <location>
        <begin position="24"/>
        <end position="43"/>
    </location>
</feature>
<dbReference type="EMBL" id="AP009389">
    <property type="protein sequence ID" value="BAF59694.1"/>
    <property type="molecule type" value="Genomic_DNA"/>
</dbReference>
<evidence type="ECO:0000256" key="4">
    <source>
        <dbReference type="PROSITE-ProRule" id="PRU00335"/>
    </source>
</evidence>
<dbReference type="AlphaFoldDB" id="A5D229"/>
<dbReference type="GO" id="GO:0000976">
    <property type="term" value="F:transcription cis-regulatory region binding"/>
    <property type="evidence" value="ECO:0007669"/>
    <property type="project" value="TreeGrafter"/>
</dbReference>
<dbReference type="InterPro" id="IPR009057">
    <property type="entry name" value="Homeodomain-like_sf"/>
</dbReference>
<dbReference type="PROSITE" id="PS01081">
    <property type="entry name" value="HTH_TETR_1"/>
    <property type="match status" value="1"/>
</dbReference>
<sequence length="191" mass="21821">MDYRRRIAGALKELAAGRGLSGVTVDELAAYAGISKRTIYRYFRSKEEIVRAVVEEFLSTMERKIQQALDSEDDPVGKITALTRTVTENKEIFSPLLHDLYRHYPHLWEKIERFRAGKIQQTFESLLSSGRYGCFRQVDPKIFTAALISGIRAVINPAFIMENNLRVEEAIQSLFTIYLYGIVKRADADVP</sequence>
<dbReference type="InterPro" id="IPR050109">
    <property type="entry name" value="HTH-type_TetR-like_transc_reg"/>
</dbReference>
<dbReference type="Proteomes" id="UP000006556">
    <property type="component" value="Chromosome"/>
</dbReference>
<keyword evidence="2 4" id="KW-0238">DNA-binding</keyword>
<dbReference type="Gene3D" id="1.10.10.60">
    <property type="entry name" value="Homeodomain-like"/>
    <property type="match status" value="1"/>
</dbReference>
<dbReference type="Pfam" id="PF00440">
    <property type="entry name" value="TetR_N"/>
    <property type="match status" value="1"/>
</dbReference>
<feature type="domain" description="HTH tetR-type" evidence="5">
    <location>
        <begin position="1"/>
        <end position="61"/>
    </location>
</feature>
<dbReference type="InterPro" id="IPR036271">
    <property type="entry name" value="Tet_transcr_reg_TetR-rel_C_sf"/>
</dbReference>
<evidence type="ECO:0000313" key="7">
    <source>
        <dbReference type="Proteomes" id="UP000006556"/>
    </source>
</evidence>
<dbReference type="KEGG" id="pth:PTH_1513"/>